<dbReference type="GO" id="GO:0009055">
    <property type="term" value="F:electron transfer activity"/>
    <property type="evidence" value="ECO:0007669"/>
    <property type="project" value="TreeGrafter"/>
</dbReference>
<dbReference type="Proteomes" id="UP000321570">
    <property type="component" value="Unassembled WGS sequence"/>
</dbReference>
<dbReference type="AlphaFoldDB" id="A0A564YCG6"/>
<dbReference type="PROSITE" id="PS51085">
    <property type="entry name" value="2FE2S_FER_2"/>
    <property type="match status" value="1"/>
</dbReference>
<evidence type="ECO:0000256" key="4">
    <source>
        <dbReference type="ARBA" id="ARBA00023004"/>
    </source>
</evidence>
<dbReference type="Pfam" id="PF00111">
    <property type="entry name" value="Fer2"/>
    <property type="match status" value="1"/>
</dbReference>
<dbReference type="PANTHER" id="PTHR23426">
    <property type="entry name" value="FERREDOXIN/ADRENODOXIN"/>
    <property type="match status" value="1"/>
</dbReference>
<dbReference type="InterPro" id="IPR001055">
    <property type="entry name" value="Adrenodoxin-like"/>
</dbReference>
<dbReference type="InterPro" id="IPR018298">
    <property type="entry name" value="Adrenodoxin_Fe-S_BS"/>
</dbReference>
<evidence type="ECO:0000259" key="7">
    <source>
        <dbReference type="PROSITE" id="PS51085"/>
    </source>
</evidence>
<dbReference type="SUPFAM" id="SSF54292">
    <property type="entry name" value="2Fe-2S ferredoxin-like"/>
    <property type="match status" value="1"/>
</dbReference>
<keyword evidence="4" id="KW-0408">Iron</keyword>
<dbReference type="GO" id="GO:0046872">
    <property type="term" value="F:metal ion binding"/>
    <property type="evidence" value="ECO:0007669"/>
    <property type="project" value="UniProtKB-KW"/>
</dbReference>
<dbReference type="PRINTS" id="PR00355">
    <property type="entry name" value="ADRENODOXIN"/>
</dbReference>
<proteinExistence type="inferred from homology"/>
<dbReference type="InterPro" id="IPR036010">
    <property type="entry name" value="2Fe-2S_ferredoxin-like_sf"/>
</dbReference>
<evidence type="ECO:0000313" key="9">
    <source>
        <dbReference type="Proteomes" id="UP000321570"/>
    </source>
</evidence>
<dbReference type="PROSITE" id="PS00814">
    <property type="entry name" value="ADX"/>
    <property type="match status" value="1"/>
</dbReference>
<dbReference type="EMBL" id="CABIJS010000123">
    <property type="protein sequence ID" value="VUZ44224.1"/>
    <property type="molecule type" value="Genomic_DNA"/>
</dbReference>
<dbReference type="InterPro" id="IPR001041">
    <property type="entry name" value="2Fe-2S_ferredoxin-type"/>
</dbReference>
<dbReference type="CDD" id="cd00207">
    <property type="entry name" value="fer2"/>
    <property type="match status" value="1"/>
</dbReference>
<dbReference type="GO" id="GO:0005739">
    <property type="term" value="C:mitochondrion"/>
    <property type="evidence" value="ECO:0007669"/>
    <property type="project" value="TreeGrafter"/>
</dbReference>
<dbReference type="GO" id="GO:0051537">
    <property type="term" value="F:2 iron, 2 sulfur cluster binding"/>
    <property type="evidence" value="ECO:0007669"/>
    <property type="project" value="UniProtKB-KW"/>
</dbReference>
<organism evidence="8 9">
    <name type="scientific">Hymenolepis diminuta</name>
    <name type="common">Rat tapeworm</name>
    <dbReference type="NCBI Taxonomy" id="6216"/>
    <lineage>
        <taxon>Eukaryota</taxon>
        <taxon>Metazoa</taxon>
        <taxon>Spiralia</taxon>
        <taxon>Lophotrochozoa</taxon>
        <taxon>Platyhelminthes</taxon>
        <taxon>Cestoda</taxon>
        <taxon>Eucestoda</taxon>
        <taxon>Cyclophyllidea</taxon>
        <taxon>Hymenolepididae</taxon>
        <taxon>Hymenolepis</taxon>
    </lineage>
</organism>
<dbReference type="InterPro" id="IPR012675">
    <property type="entry name" value="Beta-grasp_dom_sf"/>
</dbReference>
<evidence type="ECO:0000313" key="8">
    <source>
        <dbReference type="EMBL" id="VUZ44224.1"/>
    </source>
</evidence>
<sequence length="162" mass="18551">MSCQRILRICRQTSYFKPSKCRLIQTSARRLIGDYEWQDPKSPEEIVYVSFKDRDGNVKRVAGKVGDNVMYLAHRYKIDIEGACEASCACSTCHVFVKDEFLNKLPDASDEENDMLDQAPCLKLNSRLACQIILTKELDGMELELPSTTRNFYVDGHKPEPH</sequence>
<evidence type="ECO:0000256" key="5">
    <source>
        <dbReference type="ARBA" id="ARBA00023014"/>
    </source>
</evidence>
<protein>
    <recommendedName>
        <fullName evidence="7">2Fe-2S ferredoxin-type domain-containing protein</fullName>
    </recommendedName>
</protein>
<evidence type="ECO:0000256" key="3">
    <source>
        <dbReference type="ARBA" id="ARBA00022723"/>
    </source>
</evidence>
<evidence type="ECO:0000256" key="6">
    <source>
        <dbReference type="ARBA" id="ARBA00034078"/>
    </source>
</evidence>
<dbReference type="Gene3D" id="3.10.20.30">
    <property type="match status" value="1"/>
</dbReference>
<name>A0A564YCG6_HYMDI</name>
<keyword evidence="5" id="KW-0411">Iron-sulfur</keyword>
<evidence type="ECO:0000256" key="2">
    <source>
        <dbReference type="ARBA" id="ARBA00022714"/>
    </source>
</evidence>
<keyword evidence="3" id="KW-0479">Metal-binding</keyword>
<keyword evidence="2" id="KW-0001">2Fe-2S</keyword>
<feature type="domain" description="2Fe-2S ferredoxin-type" evidence="7">
    <location>
        <begin position="47"/>
        <end position="149"/>
    </location>
</feature>
<dbReference type="PANTHER" id="PTHR23426:SF65">
    <property type="entry name" value="FERREDOXIN-2, MITOCHONDRIAL"/>
    <property type="match status" value="1"/>
</dbReference>
<dbReference type="GO" id="GO:0140647">
    <property type="term" value="P:P450-containing electron transport chain"/>
    <property type="evidence" value="ECO:0007669"/>
    <property type="project" value="InterPro"/>
</dbReference>
<reference evidence="8 9" key="1">
    <citation type="submission" date="2019-07" db="EMBL/GenBank/DDBJ databases">
        <authorList>
            <person name="Jastrzebski P J."/>
            <person name="Paukszto L."/>
            <person name="Jastrzebski P J."/>
        </authorList>
    </citation>
    <scope>NUCLEOTIDE SEQUENCE [LARGE SCALE GENOMIC DNA]</scope>
    <source>
        <strain evidence="8 9">WMS-il1</strain>
    </source>
</reference>
<gene>
    <name evidence="8" type="ORF">WMSIL1_LOCUS4699</name>
</gene>
<evidence type="ECO:0000256" key="1">
    <source>
        <dbReference type="ARBA" id="ARBA00010914"/>
    </source>
</evidence>
<accession>A0A564YCG6</accession>
<keyword evidence="9" id="KW-1185">Reference proteome</keyword>
<comment type="similarity">
    <text evidence="1">Belongs to the adrenodoxin/putidaredoxin family.</text>
</comment>
<comment type="cofactor">
    <cofactor evidence="6">
        <name>[2Fe-2S] cluster</name>
        <dbReference type="ChEBI" id="CHEBI:190135"/>
    </cofactor>
</comment>